<dbReference type="GO" id="GO:0007155">
    <property type="term" value="P:cell adhesion"/>
    <property type="evidence" value="ECO:0007669"/>
    <property type="project" value="InterPro"/>
</dbReference>
<keyword evidence="4" id="KW-1133">Transmembrane helix</keyword>
<dbReference type="PANTHER" id="PTHR30093">
    <property type="entry name" value="GENERAL SECRETION PATHWAY PROTEIN G"/>
    <property type="match status" value="1"/>
</dbReference>
<dbReference type="OrthoDB" id="8607132at2"/>
<evidence type="ECO:0000313" key="5">
    <source>
        <dbReference type="EMBL" id="SEF64793.1"/>
    </source>
</evidence>
<dbReference type="GO" id="GO:0044096">
    <property type="term" value="C:type IV pilus"/>
    <property type="evidence" value="ECO:0007669"/>
    <property type="project" value="TreeGrafter"/>
</dbReference>
<accession>A0A1H5TPT0</accession>
<dbReference type="InterPro" id="IPR001082">
    <property type="entry name" value="Pilin"/>
</dbReference>
<gene>
    <name evidence="5" type="ORF">SAMN05216334_10597</name>
</gene>
<evidence type="ECO:0000256" key="4">
    <source>
        <dbReference type="SAM" id="Phobius"/>
    </source>
</evidence>
<keyword evidence="4" id="KW-0812">Transmembrane</keyword>
<evidence type="ECO:0000313" key="6">
    <source>
        <dbReference type="Proteomes" id="UP000236753"/>
    </source>
</evidence>
<dbReference type="PROSITE" id="PS00409">
    <property type="entry name" value="PROKAR_NTER_METHYL"/>
    <property type="match status" value="1"/>
</dbReference>
<proteinExistence type="inferred from homology"/>
<dbReference type="InterPro" id="IPR012902">
    <property type="entry name" value="N_methyl_site"/>
</dbReference>
<dbReference type="Gene3D" id="3.30.700.10">
    <property type="entry name" value="Glycoprotein, Type 4 Pilin"/>
    <property type="match status" value="1"/>
</dbReference>
<dbReference type="InterPro" id="IPR045584">
    <property type="entry name" value="Pilin-like"/>
</dbReference>
<evidence type="ECO:0000256" key="2">
    <source>
        <dbReference type="ARBA" id="ARBA00022481"/>
    </source>
</evidence>
<keyword evidence="2" id="KW-0488">Methylation</keyword>
<dbReference type="Proteomes" id="UP000236753">
    <property type="component" value="Unassembled WGS sequence"/>
</dbReference>
<keyword evidence="4" id="KW-0472">Membrane</keyword>
<dbReference type="AlphaFoldDB" id="A0A1H5TPT0"/>
<keyword evidence="3" id="KW-0281">Fimbrium</keyword>
<dbReference type="SUPFAM" id="SSF54523">
    <property type="entry name" value="Pili subunits"/>
    <property type="match status" value="1"/>
</dbReference>
<evidence type="ECO:0000256" key="3">
    <source>
        <dbReference type="RuleBase" id="RU000389"/>
    </source>
</evidence>
<reference evidence="5 6" key="1">
    <citation type="submission" date="2016-10" db="EMBL/GenBank/DDBJ databases">
        <authorList>
            <person name="de Groot N.N."/>
        </authorList>
    </citation>
    <scope>NUCLEOTIDE SEQUENCE [LARGE SCALE GENOMIC DNA]</scope>
    <source>
        <strain evidence="5 6">Nm13</strain>
    </source>
</reference>
<dbReference type="Pfam" id="PF00114">
    <property type="entry name" value="Pilin"/>
    <property type="match status" value="1"/>
</dbReference>
<dbReference type="RefSeq" id="WP_103965895.1">
    <property type="nucleotide sequence ID" value="NZ_FNUX01000005.1"/>
</dbReference>
<evidence type="ECO:0000256" key="1">
    <source>
        <dbReference type="ARBA" id="ARBA00005233"/>
    </source>
</evidence>
<name>A0A1H5TPT0_9PROT</name>
<dbReference type="PANTHER" id="PTHR30093:SF34">
    <property type="entry name" value="PREPILIN PEPTIDASE-DEPENDENT PROTEIN D"/>
    <property type="match status" value="1"/>
</dbReference>
<sequence>MQHTQKGFTLIELMIVVAIIGILAAVAIPAYQNYTLKARFTEVVNATAPYKTAVELCVQTGNCNNAGAVQVAATGARGAIEVPNDMATVTGIVTSIAVGANGAITATPVAGQGIAAADTYVITPTIVAGSGGVTWAVTGGCLAAAGGAGKIC</sequence>
<organism evidence="5 6">
    <name type="scientific">Nitrosomonas ureae</name>
    <dbReference type="NCBI Taxonomy" id="44577"/>
    <lineage>
        <taxon>Bacteria</taxon>
        <taxon>Pseudomonadati</taxon>
        <taxon>Pseudomonadota</taxon>
        <taxon>Betaproteobacteria</taxon>
        <taxon>Nitrosomonadales</taxon>
        <taxon>Nitrosomonadaceae</taxon>
        <taxon>Nitrosomonas</taxon>
    </lineage>
</organism>
<dbReference type="GO" id="GO:0043107">
    <property type="term" value="P:type IV pilus-dependent motility"/>
    <property type="evidence" value="ECO:0007669"/>
    <property type="project" value="TreeGrafter"/>
</dbReference>
<protein>
    <submittedName>
        <fullName evidence="5">Type IV pilus assembly protein PilA</fullName>
    </submittedName>
</protein>
<comment type="similarity">
    <text evidence="1 3">Belongs to the N-Me-Phe pilin family.</text>
</comment>
<dbReference type="EMBL" id="FNUX01000005">
    <property type="protein sequence ID" value="SEF64793.1"/>
    <property type="molecule type" value="Genomic_DNA"/>
</dbReference>
<dbReference type="NCBIfam" id="TIGR02532">
    <property type="entry name" value="IV_pilin_GFxxxE"/>
    <property type="match status" value="1"/>
</dbReference>
<feature type="transmembrane region" description="Helical" evidence="4">
    <location>
        <begin position="7"/>
        <end position="31"/>
    </location>
</feature>
<dbReference type="Pfam" id="PF07963">
    <property type="entry name" value="N_methyl"/>
    <property type="match status" value="1"/>
</dbReference>